<organism evidence="1 2">
    <name type="scientific">Pisolithus tinctorius Marx 270</name>
    <dbReference type="NCBI Taxonomy" id="870435"/>
    <lineage>
        <taxon>Eukaryota</taxon>
        <taxon>Fungi</taxon>
        <taxon>Dikarya</taxon>
        <taxon>Basidiomycota</taxon>
        <taxon>Agaricomycotina</taxon>
        <taxon>Agaricomycetes</taxon>
        <taxon>Agaricomycetidae</taxon>
        <taxon>Boletales</taxon>
        <taxon>Sclerodermatineae</taxon>
        <taxon>Pisolithaceae</taxon>
        <taxon>Pisolithus</taxon>
    </lineage>
</organism>
<evidence type="ECO:0000313" key="1">
    <source>
        <dbReference type="EMBL" id="KIN96902.1"/>
    </source>
</evidence>
<dbReference type="OrthoDB" id="2614495at2759"/>
<dbReference type="Proteomes" id="UP000054217">
    <property type="component" value="Unassembled WGS sequence"/>
</dbReference>
<evidence type="ECO:0000313" key="2">
    <source>
        <dbReference type="Proteomes" id="UP000054217"/>
    </source>
</evidence>
<gene>
    <name evidence="1" type="ORF">M404DRAFT_32752</name>
</gene>
<proteinExistence type="predicted"/>
<protein>
    <recommendedName>
        <fullName evidence="3">CCHC-type domain-containing protein</fullName>
    </recommendedName>
</protein>
<keyword evidence="2" id="KW-1185">Reference proteome</keyword>
<reference evidence="2" key="2">
    <citation type="submission" date="2015-01" db="EMBL/GenBank/DDBJ databases">
        <title>Evolutionary Origins and Diversification of the Mycorrhizal Mutualists.</title>
        <authorList>
            <consortium name="DOE Joint Genome Institute"/>
            <consortium name="Mycorrhizal Genomics Consortium"/>
            <person name="Kohler A."/>
            <person name="Kuo A."/>
            <person name="Nagy L.G."/>
            <person name="Floudas D."/>
            <person name="Copeland A."/>
            <person name="Barry K.W."/>
            <person name="Cichocki N."/>
            <person name="Veneault-Fourrey C."/>
            <person name="LaButti K."/>
            <person name="Lindquist E.A."/>
            <person name="Lipzen A."/>
            <person name="Lundell T."/>
            <person name="Morin E."/>
            <person name="Murat C."/>
            <person name="Riley R."/>
            <person name="Ohm R."/>
            <person name="Sun H."/>
            <person name="Tunlid A."/>
            <person name="Henrissat B."/>
            <person name="Grigoriev I.V."/>
            <person name="Hibbett D.S."/>
            <person name="Martin F."/>
        </authorList>
    </citation>
    <scope>NUCLEOTIDE SEQUENCE [LARGE SCALE GENOMIC DNA]</scope>
    <source>
        <strain evidence="2">Marx 270</strain>
    </source>
</reference>
<evidence type="ECO:0008006" key="3">
    <source>
        <dbReference type="Google" id="ProtNLM"/>
    </source>
</evidence>
<dbReference type="EMBL" id="KN832037">
    <property type="protein sequence ID" value="KIN96902.1"/>
    <property type="molecule type" value="Genomic_DNA"/>
</dbReference>
<dbReference type="AlphaFoldDB" id="A0A0C3IIU5"/>
<accession>A0A0C3IIU5</accession>
<name>A0A0C3IIU5_PISTI</name>
<dbReference type="InParanoid" id="A0A0C3IIU5"/>
<sequence>MAKDDHSLQVPTLNVDGSNWLYYKAWVEWAVSSKGLIGHLTGLDVKPEDPSAGKDASWKPTATEQKLVNEYPEKLWQCAKDDGYVKQEETVKSVWGVLTDLFQNHSCVIAINLQRKLKESHCAEKGNVSIILSSLPASYDSNLTAMTSSALIMQKDLSPDFIIKVISNKYDRCQMWTKRGNSRNSGNSKDAAYSVKDGKKSTCKNCRKKGHGKDQCWEEGGRKAGQVPKWFQNKGKGKKKEKGSRKVATVASASASLSAQTSADSKPNGVWLAHLQDDDWLMEIAEEEILNPQDIVIDEEDAYMNTYDHALLACKVVVELSQAHACEVYCMVFAQ</sequence>
<reference evidence="1 2" key="1">
    <citation type="submission" date="2014-04" db="EMBL/GenBank/DDBJ databases">
        <authorList>
            <consortium name="DOE Joint Genome Institute"/>
            <person name="Kuo A."/>
            <person name="Kohler A."/>
            <person name="Costa M.D."/>
            <person name="Nagy L.G."/>
            <person name="Floudas D."/>
            <person name="Copeland A."/>
            <person name="Barry K.W."/>
            <person name="Cichocki N."/>
            <person name="Veneault-Fourrey C."/>
            <person name="LaButti K."/>
            <person name="Lindquist E.A."/>
            <person name="Lipzen A."/>
            <person name="Lundell T."/>
            <person name="Morin E."/>
            <person name="Murat C."/>
            <person name="Sun H."/>
            <person name="Tunlid A."/>
            <person name="Henrissat B."/>
            <person name="Grigoriev I.V."/>
            <person name="Hibbett D.S."/>
            <person name="Martin F."/>
            <person name="Nordberg H.P."/>
            <person name="Cantor M.N."/>
            <person name="Hua S.X."/>
        </authorList>
    </citation>
    <scope>NUCLEOTIDE SEQUENCE [LARGE SCALE GENOMIC DNA]</scope>
    <source>
        <strain evidence="1 2">Marx 270</strain>
    </source>
</reference>
<dbReference type="HOGENOM" id="CLU_051225_0_0_1"/>